<dbReference type="PANTHER" id="PTHR43133">
    <property type="entry name" value="RNA POLYMERASE ECF-TYPE SIGMA FACTO"/>
    <property type="match status" value="1"/>
</dbReference>
<comment type="similarity">
    <text evidence="1">Belongs to the sigma-70 factor family. ECF subfamily.</text>
</comment>
<keyword evidence="8" id="KW-1185">Reference proteome</keyword>
<dbReference type="InterPro" id="IPR039425">
    <property type="entry name" value="RNA_pol_sigma-70-like"/>
</dbReference>
<protein>
    <submittedName>
        <fullName evidence="7">RNA polymerase sigma-70 factor</fullName>
    </submittedName>
</protein>
<dbReference type="Proteomes" id="UP001199816">
    <property type="component" value="Unassembled WGS sequence"/>
</dbReference>
<keyword evidence="2" id="KW-0805">Transcription regulation</keyword>
<dbReference type="SUPFAM" id="SSF88659">
    <property type="entry name" value="Sigma3 and sigma4 domains of RNA polymerase sigma factors"/>
    <property type="match status" value="1"/>
</dbReference>
<dbReference type="Gene3D" id="1.10.1740.10">
    <property type="match status" value="1"/>
</dbReference>
<dbReference type="InterPro" id="IPR013325">
    <property type="entry name" value="RNA_pol_sigma_r2"/>
</dbReference>
<keyword evidence="4" id="KW-0804">Transcription</keyword>
<dbReference type="PANTHER" id="PTHR43133:SF46">
    <property type="entry name" value="RNA POLYMERASE SIGMA-70 FACTOR ECF SUBFAMILY"/>
    <property type="match status" value="1"/>
</dbReference>
<dbReference type="Pfam" id="PF04542">
    <property type="entry name" value="Sigma70_r2"/>
    <property type="match status" value="1"/>
</dbReference>
<dbReference type="Pfam" id="PF08281">
    <property type="entry name" value="Sigma70_r4_2"/>
    <property type="match status" value="1"/>
</dbReference>
<evidence type="ECO:0000259" key="5">
    <source>
        <dbReference type="Pfam" id="PF04542"/>
    </source>
</evidence>
<evidence type="ECO:0000313" key="7">
    <source>
        <dbReference type="EMBL" id="MCD2423687.1"/>
    </source>
</evidence>
<evidence type="ECO:0000259" key="6">
    <source>
        <dbReference type="Pfam" id="PF08281"/>
    </source>
</evidence>
<dbReference type="InterPro" id="IPR014284">
    <property type="entry name" value="RNA_pol_sigma-70_dom"/>
</dbReference>
<accession>A0ABS8PRH4</accession>
<dbReference type="Gene3D" id="1.10.10.10">
    <property type="entry name" value="Winged helix-like DNA-binding domain superfamily/Winged helix DNA-binding domain"/>
    <property type="match status" value="1"/>
</dbReference>
<dbReference type="InterPro" id="IPR007627">
    <property type="entry name" value="RNA_pol_sigma70_r2"/>
</dbReference>
<dbReference type="SUPFAM" id="SSF88946">
    <property type="entry name" value="Sigma2 domain of RNA polymerase sigma factors"/>
    <property type="match status" value="1"/>
</dbReference>
<dbReference type="EMBL" id="JAJNEC010000005">
    <property type="protein sequence ID" value="MCD2423687.1"/>
    <property type="molecule type" value="Genomic_DNA"/>
</dbReference>
<evidence type="ECO:0000256" key="4">
    <source>
        <dbReference type="ARBA" id="ARBA00023163"/>
    </source>
</evidence>
<dbReference type="InterPro" id="IPR036388">
    <property type="entry name" value="WH-like_DNA-bd_sf"/>
</dbReference>
<evidence type="ECO:0000256" key="1">
    <source>
        <dbReference type="ARBA" id="ARBA00010641"/>
    </source>
</evidence>
<dbReference type="NCBIfam" id="TIGR02937">
    <property type="entry name" value="sigma70-ECF"/>
    <property type="match status" value="1"/>
</dbReference>
<comment type="caution">
    <text evidence="7">The sequence shown here is derived from an EMBL/GenBank/DDBJ whole genome shotgun (WGS) entry which is preliminary data.</text>
</comment>
<keyword evidence="3" id="KW-0731">Sigma factor</keyword>
<evidence type="ECO:0000256" key="2">
    <source>
        <dbReference type="ARBA" id="ARBA00023015"/>
    </source>
</evidence>
<reference evidence="7 8" key="1">
    <citation type="submission" date="2021-11" db="EMBL/GenBank/DDBJ databases">
        <title>Genomic of Niabella pedocola.</title>
        <authorList>
            <person name="Wu T."/>
        </authorList>
    </citation>
    <scope>NUCLEOTIDE SEQUENCE [LARGE SCALE GENOMIC DNA]</scope>
    <source>
        <strain evidence="7 8">JCM 31011</strain>
    </source>
</reference>
<name>A0ABS8PRH4_9BACT</name>
<evidence type="ECO:0000256" key="3">
    <source>
        <dbReference type="ARBA" id="ARBA00023082"/>
    </source>
</evidence>
<dbReference type="RefSeq" id="WP_231004948.1">
    <property type="nucleotide sequence ID" value="NZ_JAJNEC010000005.1"/>
</dbReference>
<dbReference type="InterPro" id="IPR013249">
    <property type="entry name" value="RNA_pol_sigma70_r4_t2"/>
</dbReference>
<gene>
    <name evidence="7" type="ORF">LQ567_13000</name>
</gene>
<dbReference type="InterPro" id="IPR013324">
    <property type="entry name" value="RNA_pol_sigma_r3/r4-like"/>
</dbReference>
<dbReference type="NCBIfam" id="TIGR02985">
    <property type="entry name" value="Sig70_bacteroi1"/>
    <property type="match status" value="1"/>
</dbReference>
<dbReference type="InterPro" id="IPR014327">
    <property type="entry name" value="RNA_pol_sigma70_bacteroid"/>
</dbReference>
<sequence>MMRCEADAGEKGLLSRLREGDRHAFQTVYQRHKISIAAAIYRMVKDPELVEDLLQEVFIRLWEHRQRIDPGLPVGGYLHRIAQNLVCDFFRKLSRDKKMQDQVWTRIQPSAISVGERMEDREQQELIHAAINLLPPKRREVYILCKFESKSYEEVSLMLNINMSTVNDHIYKANQFLKKYLATRIVYLLLVGISHIGQVV</sequence>
<feature type="domain" description="RNA polymerase sigma factor 70 region 4 type 2" evidence="6">
    <location>
        <begin position="125"/>
        <end position="173"/>
    </location>
</feature>
<proteinExistence type="inferred from homology"/>
<feature type="domain" description="RNA polymerase sigma-70 region 2" evidence="5">
    <location>
        <begin position="29"/>
        <end position="95"/>
    </location>
</feature>
<evidence type="ECO:0000313" key="8">
    <source>
        <dbReference type="Proteomes" id="UP001199816"/>
    </source>
</evidence>
<organism evidence="7 8">
    <name type="scientific">Niabella pedocola</name>
    <dbReference type="NCBI Taxonomy" id="1752077"/>
    <lineage>
        <taxon>Bacteria</taxon>
        <taxon>Pseudomonadati</taxon>
        <taxon>Bacteroidota</taxon>
        <taxon>Chitinophagia</taxon>
        <taxon>Chitinophagales</taxon>
        <taxon>Chitinophagaceae</taxon>
        <taxon>Niabella</taxon>
    </lineage>
</organism>